<gene>
    <name evidence="1" type="ORF">CTEN210_08962</name>
</gene>
<name>A0AAD3H6X0_9STRA</name>
<dbReference type="AlphaFoldDB" id="A0AAD3H6X0"/>
<evidence type="ECO:0000313" key="2">
    <source>
        <dbReference type="Proteomes" id="UP001054902"/>
    </source>
</evidence>
<dbReference type="Proteomes" id="UP001054902">
    <property type="component" value="Unassembled WGS sequence"/>
</dbReference>
<evidence type="ECO:0000313" key="1">
    <source>
        <dbReference type="EMBL" id="GFH52486.1"/>
    </source>
</evidence>
<comment type="caution">
    <text evidence="1">The sequence shown here is derived from an EMBL/GenBank/DDBJ whole genome shotgun (WGS) entry which is preliminary data.</text>
</comment>
<protein>
    <submittedName>
        <fullName evidence="1">Uncharacterized protein</fullName>
    </submittedName>
</protein>
<organism evidence="1 2">
    <name type="scientific">Chaetoceros tenuissimus</name>
    <dbReference type="NCBI Taxonomy" id="426638"/>
    <lineage>
        <taxon>Eukaryota</taxon>
        <taxon>Sar</taxon>
        <taxon>Stramenopiles</taxon>
        <taxon>Ochrophyta</taxon>
        <taxon>Bacillariophyta</taxon>
        <taxon>Coscinodiscophyceae</taxon>
        <taxon>Chaetocerotophycidae</taxon>
        <taxon>Chaetocerotales</taxon>
        <taxon>Chaetocerotaceae</taxon>
        <taxon>Chaetoceros</taxon>
    </lineage>
</organism>
<dbReference type="EMBL" id="BLLK01000045">
    <property type="protein sequence ID" value="GFH52486.1"/>
    <property type="molecule type" value="Genomic_DNA"/>
</dbReference>
<keyword evidence="2" id="KW-1185">Reference proteome</keyword>
<sequence length="98" mass="10706">MNFIPRYSKQILYRQDADGTSVTIGNRITPSVTSNGDVSVAWRKSLDGGNSVTTTLNVNDSVSVQWQDGPWTATFSSPMDGIKTGDIDVKINRKLSLL</sequence>
<reference evidence="1 2" key="1">
    <citation type="journal article" date="2021" name="Sci. Rep.">
        <title>The genome of the diatom Chaetoceros tenuissimus carries an ancient integrated fragment of an extant virus.</title>
        <authorList>
            <person name="Hongo Y."/>
            <person name="Kimura K."/>
            <person name="Takaki Y."/>
            <person name="Yoshida Y."/>
            <person name="Baba S."/>
            <person name="Kobayashi G."/>
            <person name="Nagasaki K."/>
            <person name="Hano T."/>
            <person name="Tomaru Y."/>
        </authorList>
    </citation>
    <scope>NUCLEOTIDE SEQUENCE [LARGE SCALE GENOMIC DNA]</scope>
    <source>
        <strain evidence="1 2">NIES-3715</strain>
    </source>
</reference>
<accession>A0AAD3H6X0</accession>
<proteinExistence type="predicted"/>